<evidence type="ECO:0000256" key="2">
    <source>
        <dbReference type="ARBA" id="ARBA00022692"/>
    </source>
</evidence>
<dbReference type="VEuPathDB" id="VectorBase:ISCI005965"/>
<dbReference type="AlphaFoldDB" id="B7PPC2"/>
<dbReference type="PANTHER" id="PTHR11785">
    <property type="entry name" value="AMINO ACID TRANSPORTER"/>
    <property type="match status" value="1"/>
</dbReference>
<dbReference type="GO" id="GO:0015179">
    <property type="term" value="F:L-amino acid transmembrane transporter activity"/>
    <property type="evidence" value="ECO:0000318"/>
    <property type="project" value="GO_Central"/>
</dbReference>
<dbReference type="EMBL" id="DS756896">
    <property type="protein sequence ID" value="EEC08444.1"/>
    <property type="molecule type" value="Genomic_DNA"/>
</dbReference>
<dbReference type="Pfam" id="PF13520">
    <property type="entry name" value="AA_permease_2"/>
    <property type="match status" value="1"/>
</dbReference>
<feature type="transmembrane region" description="Helical" evidence="5">
    <location>
        <begin position="16"/>
        <end position="38"/>
    </location>
</feature>
<sequence length="294" mass="31932">MVINCISVKASARIQVVLSSIKCIVLTAIIITGVVFAFRENHLLEGPFFTNTTEPGNLVLAFYGAIYAYGGWRQMSYIAEEIKDPTRNIPWALLGGICTVTLIYVCINVAYMMALDATTMATTDAIAVSFAMATWGPLAARVVPICVSVSSFGLLCAGFFSNARVVLAAARQGHLPLVFSFITVDTSVPLTSILLRGSLAIAYTLTGSLGVLIAGRVFVESLGDIFIVLSLFLLRFTMKNAHRPYRVPTVLAVLKLLVSVALVVLPFLRPVQYLQYLIILAIFGLSSLYYLLFV</sequence>
<keyword evidence="8" id="KW-1185">Reference proteome</keyword>
<accession>B7PPC2</accession>
<feature type="transmembrane region" description="Helical" evidence="5">
    <location>
        <begin position="142"/>
        <end position="163"/>
    </location>
</feature>
<dbReference type="Gene3D" id="1.20.1740.10">
    <property type="entry name" value="Amino acid/polyamine transporter I"/>
    <property type="match status" value="1"/>
</dbReference>
<dbReference type="VEuPathDB" id="VectorBase:ISCW005965"/>
<reference evidence="6 8" key="1">
    <citation type="submission" date="2008-03" db="EMBL/GenBank/DDBJ databases">
        <title>Annotation of Ixodes scapularis.</title>
        <authorList>
            <consortium name="Ixodes scapularis Genome Project Consortium"/>
            <person name="Caler E."/>
            <person name="Hannick L.I."/>
            <person name="Bidwell S."/>
            <person name="Joardar V."/>
            <person name="Thiagarajan M."/>
            <person name="Amedeo P."/>
            <person name="Galinsky K.J."/>
            <person name="Schobel S."/>
            <person name="Inman J."/>
            <person name="Hostetler J."/>
            <person name="Miller J."/>
            <person name="Hammond M."/>
            <person name="Megy K."/>
            <person name="Lawson D."/>
            <person name="Kodira C."/>
            <person name="Sutton G."/>
            <person name="Meyer J."/>
            <person name="Hill C.A."/>
            <person name="Birren B."/>
            <person name="Nene V."/>
            <person name="Collins F."/>
            <person name="Alarcon-Chaidez F."/>
            <person name="Wikel S."/>
            <person name="Strausberg R."/>
        </authorList>
    </citation>
    <scope>NUCLEOTIDE SEQUENCE [LARGE SCALE GENOMIC DNA]</scope>
    <source>
        <strain evidence="8">Wikel</strain>
        <strain evidence="6">Wikel colony</strain>
    </source>
</reference>
<evidence type="ECO:0000256" key="4">
    <source>
        <dbReference type="ARBA" id="ARBA00023136"/>
    </source>
</evidence>
<feature type="transmembrane region" description="Helical" evidence="5">
    <location>
        <begin position="201"/>
        <end position="234"/>
    </location>
</feature>
<dbReference type="Proteomes" id="UP000001555">
    <property type="component" value="Unassembled WGS sequence"/>
</dbReference>
<feature type="transmembrane region" description="Helical" evidence="5">
    <location>
        <begin position="58"/>
        <end position="79"/>
    </location>
</feature>
<dbReference type="PANTHER" id="PTHR11785:SF516">
    <property type="entry name" value="AMINO ACID PERMEASE_ SLC12A DOMAIN-CONTAINING PROTEIN"/>
    <property type="match status" value="1"/>
</dbReference>
<evidence type="ECO:0000313" key="7">
    <source>
        <dbReference type="EnsemblMetazoa" id="ISCW005965-PA"/>
    </source>
</evidence>
<evidence type="ECO:0000313" key="8">
    <source>
        <dbReference type="Proteomes" id="UP000001555"/>
    </source>
</evidence>
<feature type="transmembrane region" description="Helical" evidence="5">
    <location>
        <begin position="91"/>
        <end position="114"/>
    </location>
</feature>
<keyword evidence="4 5" id="KW-0472">Membrane</keyword>
<dbReference type="EnsemblMetazoa" id="ISCW005965-RA">
    <property type="protein sequence ID" value="ISCW005965-PA"/>
    <property type="gene ID" value="ISCW005965"/>
</dbReference>
<dbReference type="GO" id="GO:0003333">
    <property type="term" value="P:amino acid transmembrane transport"/>
    <property type="evidence" value="ECO:0000318"/>
    <property type="project" value="GO_Central"/>
</dbReference>
<protein>
    <submittedName>
        <fullName evidence="6 7">Glycoprotein-associated amino acid transporter, putative</fullName>
    </submittedName>
</protein>
<evidence type="ECO:0000256" key="3">
    <source>
        <dbReference type="ARBA" id="ARBA00022989"/>
    </source>
</evidence>
<evidence type="ECO:0000256" key="5">
    <source>
        <dbReference type="SAM" id="Phobius"/>
    </source>
</evidence>
<feature type="transmembrane region" description="Helical" evidence="5">
    <location>
        <begin position="175"/>
        <end position="195"/>
    </location>
</feature>
<feature type="non-terminal residue" evidence="6">
    <location>
        <position position="294"/>
    </location>
</feature>
<dbReference type="PaxDb" id="6945-B7PPC2"/>
<dbReference type="HOGENOM" id="CLU_007946_3_2_1"/>
<name>B7PPC2_IXOSC</name>
<keyword evidence="2 5" id="KW-0812">Transmembrane</keyword>
<dbReference type="STRING" id="6945.B7PPC2"/>
<dbReference type="InterPro" id="IPR050598">
    <property type="entry name" value="AminoAcid_Transporter"/>
</dbReference>
<reference evidence="7" key="2">
    <citation type="submission" date="2020-05" db="UniProtKB">
        <authorList>
            <consortium name="EnsemblMetazoa"/>
        </authorList>
    </citation>
    <scope>IDENTIFICATION</scope>
    <source>
        <strain evidence="7">wikel</strain>
    </source>
</reference>
<proteinExistence type="predicted"/>
<evidence type="ECO:0000256" key="1">
    <source>
        <dbReference type="ARBA" id="ARBA00004141"/>
    </source>
</evidence>
<dbReference type="EMBL" id="ABJB010488702">
    <property type="status" value="NOT_ANNOTATED_CDS"/>
    <property type="molecule type" value="Genomic_DNA"/>
</dbReference>
<evidence type="ECO:0000313" key="6">
    <source>
        <dbReference type="EMBL" id="EEC08444.1"/>
    </source>
</evidence>
<dbReference type="GO" id="GO:0016020">
    <property type="term" value="C:membrane"/>
    <property type="evidence" value="ECO:0007669"/>
    <property type="project" value="UniProtKB-SubCell"/>
</dbReference>
<keyword evidence="3 5" id="KW-1133">Transmembrane helix</keyword>
<feature type="transmembrane region" description="Helical" evidence="5">
    <location>
        <begin position="273"/>
        <end position="293"/>
    </location>
</feature>
<organism>
    <name type="scientific">Ixodes scapularis</name>
    <name type="common">Black-legged tick</name>
    <name type="synonym">Deer tick</name>
    <dbReference type="NCBI Taxonomy" id="6945"/>
    <lineage>
        <taxon>Eukaryota</taxon>
        <taxon>Metazoa</taxon>
        <taxon>Ecdysozoa</taxon>
        <taxon>Arthropoda</taxon>
        <taxon>Chelicerata</taxon>
        <taxon>Arachnida</taxon>
        <taxon>Acari</taxon>
        <taxon>Parasitiformes</taxon>
        <taxon>Ixodida</taxon>
        <taxon>Ixodoidea</taxon>
        <taxon>Ixodidae</taxon>
        <taxon>Ixodinae</taxon>
        <taxon>Ixodes</taxon>
    </lineage>
</organism>
<feature type="transmembrane region" description="Helical" evidence="5">
    <location>
        <begin position="246"/>
        <end position="267"/>
    </location>
</feature>
<comment type="subcellular location">
    <subcellularLocation>
        <location evidence="1">Membrane</location>
        <topology evidence="1">Multi-pass membrane protein</topology>
    </subcellularLocation>
</comment>
<gene>
    <name evidence="6" type="ORF">IscW_ISCW005965</name>
</gene>
<dbReference type="InterPro" id="IPR002293">
    <property type="entry name" value="AA/rel_permease1"/>
</dbReference>